<dbReference type="SMART" id="SM01288">
    <property type="entry name" value="FISNA"/>
    <property type="match status" value="1"/>
</dbReference>
<evidence type="ECO:0000256" key="1">
    <source>
        <dbReference type="ARBA" id="ARBA00022614"/>
    </source>
</evidence>
<proteinExistence type="predicted"/>
<reference evidence="7" key="2">
    <citation type="submission" date="2025-08" db="UniProtKB">
        <authorList>
            <consortium name="Ensembl"/>
        </authorList>
    </citation>
    <scope>IDENTIFICATION</scope>
</reference>
<dbReference type="Gene3D" id="3.40.50.300">
    <property type="entry name" value="P-loop containing nucleotide triphosphate hydrolases"/>
    <property type="match status" value="1"/>
</dbReference>
<evidence type="ECO:0000256" key="2">
    <source>
        <dbReference type="ARBA" id="ARBA00022737"/>
    </source>
</evidence>
<dbReference type="AlphaFoldDB" id="A0AAX7FDS4"/>
<dbReference type="PANTHER" id="PTHR24106">
    <property type="entry name" value="NACHT, LRR AND CARD DOMAINS-CONTAINING"/>
    <property type="match status" value="1"/>
</dbReference>
<keyword evidence="2" id="KW-0677">Repeat</keyword>
<evidence type="ECO:0000256" key="4">
    <source>
        <dbReference type="ARBA" id="ARBA00022840"/>
    </source>
</evidence>
<keyword evidence="8" id="KW-1185">Reference proteome</keyword>
<feature type="domain" description="NACHT" evidence="6">
    <location>
        <begin position="265"/>
        <end position="399"/>
    </location>
</feature>
<reference evidence="7" key="1">
    <citation type="submission" date="2021-04" db="EMBL/GenBank/DDBJ databases">
        <authorList>
            <consortium name="Wellcome Sanger Institute Data Sharing"/>
        </authorList>
    </citation>
    <scope>NUCLEOTIDE SEQUENCE [LARGE SCALE GENOMIC DNA]</scope>
</reference>
<dbReference type="FunFam" id="3.40.50.300:FF:001524">
    <property type="entry name" value="Si:dkey-126g1.7"/>
    <property type="match status" value="1"/>
</dbReference>
<name>A0AAX7FDS4_ANATE</name>
<dbReference type="Pfam" id="PF17779">
    <property type="entry name" value="WHD_NOD2"/>
    <property type="match status" value="1"/>
</dbReference>
<evidence type="ECO:0000256" key="5">
    <source>
        <dbReference type="SAM" id="MobiDB-lite"/>
    </source>
</evidence>
<organism evidence="7 8">
    <name type="scientific">Anabas testudineus</name>
    <name type="common">Climbing perch</name>
    <name type="synonym">Anthias testudineus</name>
    <dbReference type="NCBI Taxonomy" id="64144"/>
    <lineage>
        <taxon>Eukaryota</taxon>
        <taxon>Metazoa</taxon>
        <taxon>Chordata</taxon>
        <taxon>Craniata</taxon>
        <taxon>Vertebrata</taxon>
        <taxon>Euteleostomi</taxon>
        <taxon>Actinopterygii</taxon>
        <taxon>Neopterygii</taxon>
        <taxon>Teleostei</taxon>
        <taxon>Neoteleostei</taxon>
        <taxon>Acanthomorphata</taxon>
        <taxon>Anabantaria</taxon>
        <taxon>Anabantiformes</taxon>
        <taxon>Anabantoidei</taxon>
        <taxon>Anabantidae</taxon>
        <taxon>Anabas</taxon>
    </lineage>
</organism>
<dbReference type="GO" id="GO:0005524">
    <property type="term" value="F:ATP binding"/>
    <property type="evidence" value="ECO:0007669"/>
    <property type="project" value="UniProtKB-KW"/>
</dbReference>
<dbReference type="Pfam" id="PF05729">
    <property type="entry name" value="NACHT"/>
    <property type="match status" value="1"/>
</dbReference>
<accession>A0AAX7FDS4</accession>
<evidence type="ECO:0000259" key="6">
    <source>
        <dbReference type="PROSITE" id="PS50837"/>
    </source>
</evidence>
<dbReference type="InterPro" id="IPR041075">
    <property type="entry name" value="NOD1/2_WH"/>
</dbReference>
<dbReference type="PROSITE" id="PS50837">
    <property type="entry name" value="NACHT"/>
    <property type="match status" value="1"/>
</dbReference>
<keyword evidence="4" id="KW-0067">ATP-binding</keyword>
<sequence length="630" mass="72226">MDQCEDREEGVPPSKTTLCGDHESQTKAQRMHRRTQSVRRECEPSCVSMKSDWSVDRPIDFKGQQPPAVHRVDQESSEVPSGQSAHQHPTQLDSIFLLLEENIVTFVKNELKKIHKVLSPDYPQCLESQREDEEVLYGEDEEQRRSSREAFVKITLNFLRRMKQEELADCLQSRTSAAVCQRELKSNLKKKFQCVSEGIAKTGQKTLLNQIYTELYITEGGTGEVNDEHEVRQIETASRKPHRPETTIRQEDIFKGSPGRVEPIRTVMTKGVAGIGKTVLTQKFTLDWAEDKANQDIQFTFPLTFRELNVLKEKKFSLLELVHHFFTENKEAGICRFEEFQVVFILDGLDECRLPLDFHNNQILTDVTESTSVDVLLTNLIRGNLLPSALLWITTRPAAANQIPSECVDMVTEVGGFTDPQKEEYFRKRFSDEEQARRIISHIKTSRSLHIMCHIPVFCWITATVLEDVLKTRDGGELPKTLTEMYIHFLVVQSKLKNTKYDGGAETDPHWNKKSRKMIESLGKLAFEQLQKGNLIFYESDLTECGIDIRAASVYSGVFTQIFKEERGLYQNKVFCFVHLSVQEFLAALHVHLTFINTGVNLLSEEQSTSLWSKLLRPELNLLHQSAVDK</sequence>
<keyword evidence="3" id="KW-0547">Nucleotide-binding</keyword>
<dbReference type="Ensembl" id="ENSATET00000033561.3">
    <property type="protein sequence ID" value="ENSATEP00000033079.3"/>
    <property type="gene ID" value="ENSATEG00000028809.2"/>
</dbReference>
<dbReference type="InterPro" id="IPR029495">
    <property type="entry name" value="NACHT-assoc"/>
</dbReference>
<dbReference type="Proteomes" id="UP000265040">
    <property type="component" value="Chromosome 18"/>
</dbReference>
<protein>
    <recommendedName>
        <fullName evidence="6">NACHT domain-containing protein</fullName>
    </recommendedName>
</protein>
<feature type="region of interest" description="Disordered" evidence="5">
    <location>
        <begin position="1"/>
        <end position="41"/>
    </location>
</feature>
<dbReference type="Pfam" id="PF14484">
    <property type="entry name" value="FISNA"/>
    <property type="match status" value="1"/>
</dbReference>
<dbReference type="InterPro" id="IPR027417">
    <property type="entry name" value="P-loop_NTPase"/>
</dbReference>
<evidence type="ECO:0000313" key="7">
    <source>
        <dbReference type="Ensembl" id="ENSATEP00000033079.3"/>
    </source>
</evidence>
<evidence type="ECO:0000256" key="3">
    <source>
        <dbReference type="ARBA" id="ARBA00022741"/>
    </source>
</evidence>
<feature type="compositionally biased region" description="Polar residues" evidence="5">
    <location>
        <begin position="77"/>
        <end position="87"/>
    </location>
</feature>
<dbReference type="STRING" id="64144.ENSATEP00000032355"/>
<dbReference type="GeneTree" id="ENSGT01150000286915"/>
<evidence type="ECO:0000313" key="8">
    <source>
        <dbReference type="Proteomes" id="UP000265040"/>
    </source>
</evidence>
<reference evidence="7" key="3">
    <citation type="submission" date="2025-09" db="UniProtKB">
        <authorList>
            <consortium name="Ensembl"/>
        </authorList>
    </citation>
    <scope>IDENTIFICATION</scope>
</reference>
<dbReference type="InterPro" id="IPR007111">
    <property type="entry name" value="NACHT_NTPase"/>
</dbReference>
<feature type="region of interest" description="Disordered" evidence="5">
    <location>
        <begin position="57"/>
        <end position="87"/>
    </location>
</feature>
<dbReference type="InterPro" id="IPR051261">
    <property type="entry name" value="NLR"/>
</dbReference>
<keyword evidence="1" id="KW-0433">Leucine-rich repeat</keyword>